<dbReference type="Gene3D" id="1.10.10.10">
    <property type="entry name" value="Winged helix-like DNA-binding domain superfamily/Winged helix DNA-binding domain"/>
    <property type="match status" value="1"/>
</dbReference>
<dbReference type="SMART" id="SM00862">
    <property type="entry name" value="Trans_reg_C"/>
    <property type="match status" value="1"/>
</dbReference>
<dbReference type="Proteomes" id="UP000283474">
    <property type="component" value="Chromosome"/>
</dbReference>
<dbReference type="SUPFAM" id="SSF46894">
    <property type="entry name" value="C-terminal effector domain of the bipartite response regulators"/>
    <property type="match status" value="1"/>
</dbReference>
<evidence type="ECO:0000256" key="1">
    <source>
        <dbReference type="ARBA" id="ARBA00023125"/>
    </source>
</evidence>
<dbReference type="AlphaFoldDB" id="A0A410GDG5"/>
<dbReference type="GO" id="GO:0006355">
    <property type="term" value="P:regulation of DNA-templated transcription"/>
    <property type="evidence" value="ECO:0007669"/>
    <property type="project" value="InterPro"/>
</dbReference>
<dbReference type="KEGG" id="pus:CKA81_11080"/>
<evidence type="ECO:0000259" key="2">
    <source>
        <dbReference type="SMART" id="SM00862"/>
    </source>
</evidence>
<dbReference type="InterPro" id="IPR001867">
    <property type="entry name" value="OmpR/PhoB-type_DNA-bd"/>
</dbReference>
<dbReference type="GO" id="GO:0003677">
    <property type="term" value="F:DNA binding"/>
    <property type="evidence" value="ECO:0007669"/>
    <property type="project" value="UniProtKB-KW"/>
</dbReference>
<dbReference type="InterPro" id="IPR016032">
    <property type="entry name" value="Sig_transdc_resp-reg_C-effctor"/>
</dbReference>
<keyword evidence="1" id="KW-0238">DNA-binding</keyword>
<proteinExistence type="predicted"/>
<reference evidence="3 4" key="1">
    <citation type="submission" date="2017-08" db="EMBL/GenBank/DDBJ databases">
        <authorList>
            <person name="Park S.-J."/>
            <person name="Kim H."/>
        </authorList>
    </citation>
    <scope>NUCLEOTIDE SEQUENCE [LARGE SCALE GENOMIC DNA]</scope>
    <source>
        <strain evidence="4">ye3</strain>
    </source>
</reference>
<protein>
    <recommendedName>
        <fullName evidence="2">OmpR/PhoB-type domain-containing protein</fullName>
    </recommendedName>
</protein>
<dbReference type="InterPro" id="IPR036388">
    <property type="entry name" value="WH-like_DNA-bd_sf"/>
</dbReference>
<gene>
    <name evidence="3" type="ORF">CKA81_11080</name>
</gene>
<accession>A0A410GDG5</accession>
<dbReference type="OrthoDB" id="9149764at2"/>
<feature type="domain" description="OmpR/PhoB-type" evidence="2">
    <location>
        <begin position="184"/>
        <end position="263"/>
    </location>
</feature>
<keyword evidence="4" id="KW-1185">Reference proteome</keyword>
<dbReference type="EMBL" id="CP022987">
    <property type="protein sequence ID" value="QAA94314.1"/>
    <property type="molecule type" value="Genomic_DNA"/>
</dbReference>
<evidence type="ECO:0000313" key="4">
    <source>
        <dbReference type="Proteomes" id="UP000283474"/>
    </source>
</evidence>
<organism evidence="3 4">
    <name type="scientific">Pollutimonas thiosulfatoxidans</name>
    <dbReference type="NCBI Taxonomy" id="2028345"/>
    <lineage>
        <taxon>Bacteria</taxon>
        <taxon>Pseudomonadati</taxon>
        <taxon>Pseudomonadota</taxon>
        <taxon>Betaproteobacteria</taxon>
        <taxon>Burkholderiales</taxon>
        <taxon>Alcaligenaceae</taxon>
        <taxon>Pollutimonas</taxon>
    </lineage>
</organism>
<evidence type="ECO:0000313" key="3">
    <source>
        <dbReference type="EMBL" id="QAA94314.1"/>
    </source>
</evidence>
<sequence length="265" mass="28147">MPITNVMDNGKLGRDCPCNLPGLAMFPDPAVLLFAPVDSCPQYAATELVGGLQAHGLPVRRYPDMAGLYRATDESLLAYAAVAVILAGLPEQNATMAVNLRASHPQVFMVALADTTIESQVIQLLHNGADAYCPQEASSALLAAIVFRLLARAATVAPQPLESSRPASAWSLQEQGWVLVSPEGKRISLTTGERAFVTALLASPEKSARHGALVAALNSAYADGQATARRRTLGVTVSRLRRKCAQQGASIPLQSVHKWGYMFTG</sequence>
<dbReference type="GO" id="GO:0000160">
    <property type="term" value="P:phosphorelay signal transduction system"/>
    <property type="evidence" value="ECO:0007669"/>
    <property type="project" value="InterPro"/>
</dbReference>
<name>A0A410GDG5_9BURK</name>